<feature type="compositionally biased region" description="Basic residues" evidence="1">
    <location>
        <begin position="71"/>
        <end position="88"/>
    </location>
</feature>
<dbReference type="STRING" id="134849.SAMN05443668_106249"/>
<evidence type="ECO:0000313" key="3">
    <source>
        <dbReference type="EMBL" id="SHN39315.1"/>
    </source>
</evidence>
<feature type="transmembrane region" description="Helical" evidence="2">
    <location>
        <begin position="15"/>
        <end position="38"/>
    </location>
</feature>
<sequence>MFLLLYALTTMSTPVVYWVCGVTFVAALFVGVALWVALFSKDPARARRAHSLVRDLLRWNPDGEATEQPKSTRRRRPARRRRSSGGSR</sequence>
<proteinExistence type="predicted"/>
<keyword evidence="2" id="KW-0472">Membrane</keyword>
<keyword evidence="2" id="KW-1133">Transmembrane helix</keyword>
<evidence type="ECO:0000313" key="4">
    <source>
        <dbReference type="Proteomes" id="UP000184440"/>
    </source>
</evidence>
<feature type="region of interest" description="Disordered" evidence="1">
    <location>
        <begin position="62"/>
        <end position="88"/>
    </location>
</feature>
<dbReference type="EMBL" id="FRCS01000006">
    <property type="protein sequence ID" value="SHN39315.1"/>
    <property type="molecule type" value="Genomic_DNA"/>
</dbReference>
<reference evidence="3 4" key="1">
    <citation type="submission" date="2016-11" db="EMBL/GenBank/DDBJ databases">
        <authorList>
            <person name="Jaros S."/>
            <person name="Januszkiewicz K."/>
            <person name="Wedrychowicz H."/>
        </authorList>
    </citation>
    <scope>NUCLEOTIDE SEQUENCE [LARGE SCALE GENOMIC DNA]</scope>
    <source>
        <strain evidence="3 4">DSM 46144</strain>
    </source>
</reference>
<name>A0A1M7R383_9ACTN</name>
<keyword evidence="4" id="KW-1185">Reference proteome</keyword>
<gene>
    <name evidence="3" type="ORF">SAMN05443668_106249</name>
</gene>
<keyword evidence="2" id="KW-0812">Transmembrane</keyword>
<protein>
    <submittedName>
        <fullName evidence="3">Uncharacterized protein</fullName>
    </submittedName>
</protein>
<organism evidence="3 4">
    <name type="scientific">Cryptosporangium aurantiacum</name>
    <dbReference type="NCBI Taxonomy" id="134849"/>
    <lineage>
        <taxon>Bacteria</taxon>
        <taxon>Bacillati</taxon>
        <taxon>Actinomycetota</taxon>
        <taxon>Actinomycetes</taxon>
        <taxon>Cryptosporangiales</taxon>
        <taxon>Cryptosporangiaceae</taxon>
        <taxon>Cryptosporangium</taxon>
    </lineage>
</organism>
<dbReference type="AlphaFoldDB" id="A0A1M7R383"/>
<accession>A0A1M7R383</accession>
<evidence type="ECO:0000256" key="1">
    <source>
        <dbReference type="SAM" id="MobiDB-lite"/>
    </source>
</evidence>
<evidence type="ECO:0000256" key="2">
    <source>
        <dbReference type="SAM" id="Phobius"/>
    </source>
</evidence>
<dbReference type="Proteomes" id="UP000184440">
    <property type="component" value="Unassembled WGS sequence"/>
</dbReference>